<gene>
    <name evidence="2" type="ORF">GA0070613_3488</name>
</gene>
<feature type="transmembrane region" description="Helical" evidence="1">
    <location>
        <begin position="70"/>
        <end position="91"/>
    </location>
</feature>
<feature type="transmembrane region" description="Helical" evidence="1">
    <location>
        <begin position="185"/>
        <end position="208"/>
    </location>
</feature>
<feature type="transmembrane region" description="Helical" evidence="1">
    <location>
        <begin position="37"/>
        <end position="58"/>
    </location>
</feature>
<evidence type="ECO:0000313" key="2">
    <source>
        <dbReference type="EMBL" id="SCG62099.1"/>
    </source>
</evidence>
<dbReference type="AlphaFoldDB" id="A0A1C5IVW4"/>
<keyword evidence="1" id="KW-0472">Membrane</keyword>
<reference evidence="3" key="1">
    <citation type="submission" date="2016-06" db="EMBL/GenBank/DDBJ databases">
        <authorList>
            <person name="Varghese N."/>
            <person name="Submissions Spin"/>
        </authorList>
    </citation>
    <scope>NUCLEOTIDE SEQUENCE [LARGE SCALE GENOMIC DNA]</scope>
    <source>
        <strain evidence="3">DSM 43819</strain>
    </source>
</reference>
<keyword evidence="1" id="KW-0812">Transmembrane</keyword>
<dbReference type="RefSeq" id="WP_157746374.1">
    <property type="nucleotide sequence ID" value="NZ_LT607754.1"/>
</dbReference>
<accession>A0A1C5IVW4</accession>
<keyword evidence="1" id="KW-1133">Transmembrane helix</keyword>
<dbReference type="EMBL" id="LT607754">
    <property type="protein sequence ID" value="SCG62099.1"/>
    <property type="molecule type" value="Genomic_DNA"/>
</dbReference>
<name>A0A1C5IVW4_9ACTN</name>
<feature type="transmembrane region" description="Helical" evidence="1">
    <location>
        <begin position="147"/>
        <end position="165"/>
    </location>
</feature>
<keyword evidence="3" id="KW-1185">Reference proteome</keyword>
<proteinExistence type="predicted"/>
<sequence length="245" mass="25240">MTDVAVEGSRRTHAAVVATAAVALGLLAFAADSVQGVVGQVLIALTSSGFAWGLAAFLAGRSAATAKRAVGGATALLVLATLLYYLLVLMVSRRWSGGTLEDGTSADLLGLRSVAIMTALWLTGCLVAGPMLGLLGHIVRVGKASTSTLAAGAICGLLSGEGWQAVMLAPPWQLLTVADPYQAEFFRGVVVGELVKIVLPIVVLAWLATAHRLWRAWPMLLTAAISSGALSAALWYVLYAAANSI</sequence>
<feature type="transmembrane region" description="Helical" evidence="1">
    <location>
        <begin position="12"/>
        <end position="31"/>
    </location>
</feature>
<evidence type="ECO:0000256" key="1">
    <source>
        <dbReference type="SAM" id="Phobius"/>
    </source>
</evidence>
<feature type="transmembrane region" description="Helical" evidence="1">
    <location>
        <begin position="220"/>
        <end position="242"/>
    </location>
</feature>
<dbReference type="OrthoDB" id="3366077at2"/>
<dbReference type="Proteomes" id="UP000198221">
    <property type="component" value="Chromosome I"/>
</dbReference>
<feature type="transmembrane region" description="Helical" evidence="1">
    <location>
        <begin position="111"/>
        <end position="135"/>
    </location>
</feature>
<evidence type="ECO:0000313" key="3">
    <source>
        <dbReference type="Proteomes" id="UP000198221"/>
    </source>
</evidence>
<organism evidence="2 3">
    <name type="scientific">Micromonospora inositola</name>
    <dbReference type="NCBI Taxonomy" id="47865"/>
    <lineage>
        <taxon>Bacteria</taxon>
        <taxon>Bacillati</taxon>
        <taxon>Actinomycetota</taxon>
        <taxon>Actinomycetes</taxon>
        <taxon>Micromonosporales</taxon>
        <taxon>Micromonosporaceae</taxon>
        <taxon>Micromonospora</taxon>
    </lineage>
</organism>
<protein>
    <submittedName>
        <fullName evidence="2">Uncharacterized protein</fullName>
    </submittedName>
</protein>